<name>A0A7V2ZM42_9BACT</name>
<feature type="signal peptide" evidence="1">
    <location>
        <begin position="1"/>
        <end position="20"/>
    </location>
</feature>
<evidence type="ECO:0000256" key="1">
    <source>
        <dbReference type="SAM" id="SignalP"/>
    </source>
</evidence>
<reference evidence="2" key="1">
    <citation type="journal article" date="2020" name="mSystems">
        <title>Genome- and Community-Level Interaction Insights into Carbon Utilization and Element Cycling Functions of Hydrothermarchaeota in Hydrothermal Sediment.</title>
        <authorList>
            <person name="Zhou Z."/>
            <person name="Liu Y."/>
            <person name="Xu W."/>
            <person name="Pan J."/>
            <person name="Luo Z.H."/>
            <person name="Li M."/>
        </authorList>
    </citation>
    <scope>NUCLEOTIDE SEQUENCE [LARGE SCALE GENOMIC DNA]</scope>
    <source>
        <strain evidence="2">SpSt-479</strain>
    </source>
</reference>
<dbReference type="EMBL" id="DSUJ01000011">
    <property type="protein sequence ID" value="HFI92501.1"/>
    <property type="molecule type" value="Genomic_DNA"/>
</dbReference>
<feature type="chain" id="PRO_5030918769" description="Alginate export domain-containing protein" evidence="1">
    <location>
        <begin position="21"/>
        <end position="396"/>
    </location>
</feature>
<dbReference type="AlphaFoldDB" id="A0A7V2ZM42"/>
<evidence type="ECO:0000313" key="2">
    <source>
        <dbReference type="EMBL" id="HFI92501.1"/>
    </source>
</evidence>
<keyword evidence="1" id="KW-0732">Signal</keyword>
<organism evidence="2">
    <name type="scientific">Ignavibacterium album</name>
    <dbReference type="NCBI Taxonomy" id="591197"/>
    <lineage>
        <taxon>Bacteria</taxon>
        <taxon>Pseudomonadati</taxon>
        <taxon>Ignavibacteriota</taxon>
        <taxon>Ignavibacteria</taxon>
        <taxon>Ignavibacteriales</taxon>
        <taxon>Ignavibacteriaceae</taxon>
        <taxon>Ignavibacterium</taxon>
    </lineage>
</organism>
<gene>
    <name evidence="2" type="ORF">ENS31_13370</name>
</gene>
<sequence length="396" mass="45439">MKNSILTILFLLLFASTSLAQNDFEIGGYAKYLFSTAKYPQFDERLFDHIIHSRLNTKYFFDESLSLTGEFRFRTFFGNSVKKFPDYSELIKTNQPLLKLDWMIWKNQNTIGYAEADRLYFDYNANNFQLTLGKQRIAWGTSWVWNPTDLFNPLSILDFDYEELPGSDALRIQYYTGAVSKIEFAIAPNRNKDKLTAAGLVSINAVKYDFNFLVGVKNKKWFAGFSWVGDIADAGFRGELLLMQKPDKISKYDQIYNLYNESSLTETNNLFFSFVLSGDYTFPNSFYVHSEVLYNNLGKTNSAGLFAQEANELGLLSPSRWSLFQEFSYNISPLVRGSIFGIINPDDKSSVVVPSISYSVITNLDLYLIALIFNGENLTQYGDYGTSFYARLKYSF</sequence>
<comment type="caution">
    <text evidence="2">The sequence shown here is derived from an EMBL/GenBank/DDBJ whole genome shotgun (WGS) entry which is preliminary data.</text>
</comment>
<protein>
    <recommendedName>
        <fullName evidence="3">Alginate export domain-containing protein</fullName>
    </recommendedName>
</protein>
<proteinExistence type="predicted"/>
<accession>A0A7V2ZM42</accession>
<evidence type="ECO:0008006" key="3">
    <source>
        <dbReference type="Google" id="ProtNLM"/>
    </source>
</evidence>